<dbReference type="Proteomes" id="UP000583915">
    <property type="component" value="Unassembled WGS sequence"/>
</dbReference>
<keyword evidence="5" id="KW-0812">Transmembrane</keyword>
<keyword evidence="3" id="KW-0813">Transport</keyword>
<accession>A0A7L1UTA6</accession>
<keyword evidence="7" id="KW-0249">Electron transport</keyword>
<reference evidence="11 12" key="1">
    <citation type="submission" date="2019-09" db="EMBL/GenBank/DDBJ databases">
        <title>Bird 10,000 Genomes (B10K) Project - Family phase.</title>
        <authorList>
            <person name="Zhang G."/>
        </authorList>
    </citation>
    <scope>NUCLEOTIDE SEQUENCE [LARGE SCALE GENOMIC DNA]</scope>
    <source>
        <strain evidence="11">B10K-DU-002-25</strain>
        <tissue evidence="11">Muscle</tissue>
    </source>
</reference>
<protein>
    <submittedName>
        <fullName evidence="11">NDUC2 dehydrogenase</fullName>
    </submittedName>
</protein>
<keyword evidence="8" id="KW-1133">Transmembrane helix</keyword>
<keyword evidence="12" id="KW-1185">Reference proteome</keyword>
<evidence type="ECO:0000256" key="10">
    <source>
        <dbReference type="ARBA" id="ARBA00023136"/>
    </source>
</evidence>
<keyword evidence="10" id="KW-0472">Membrane</keyword>
<dbReference type="PANTHER" id="PTHR13099">
    <property type="entry name" value="NADH-UBIQUINONE OXIDOREDUCTASE SUBUNIT B14.5B"/>
    <property type="match status" value="1"/>
</dbReference>
<comment type="subcellular location">
    <subcellularLocation>
        <location evidence="1">Mitochondrion inner membrane</location>
        <topology evidence="1">Single-pass membrane protein</topology>
        <orientation evidence="1">Matrix side</orientation>
    </subcellularLocation>
</comment>
<evidence type="ECO:0000256" key="9">
    <source>
        <dbReference type="ARBA" id="ARBA00023128"/>
    </source>
</evidence>
<dbReference type="InterPro" id="IPR009423">
    <property type="entry name" value="NDUC2"/>
</dbReference>
<comment type="caution">
    <text evidence="11">The sequence shown here is derived from an EMBL/GenBank/DDBJ whole genome shotgun (WGS) entry which is preliminary data.</text>
</comment>
<keyword evidence="9" id="KW-0496">Mitochondrion</keyword>
<keyword evidence="6" id="KW-0999">Mitochondrion inner membrane</keyword>
<evidence type="ECO:0000256" key="8">
    <source>
        <dbReference type="ARBA" id="ARBA00022989"/>
    </source>
</evidence>
<dbReference type="Pfam" id="PF06374">
    <property type="entry name" value="NDUF_C2"/>
    <property type="match status" value="1"/>
</dbReference>
<dbReference type="PANTHER" id="PTHR13099:SF0">
    <property type="entry name" value="NADH DEHYDROGENASE [UBIQUINONE] 1 SUBUNIT C2-RELATED"/>
    <property type="match status" value="1"/>
</dbReference>
<organism evidence="11 12">
    <name type="scientific">Sitta europaea</name>
    <name type="common">Eurasian nuthatch</name>
    <dbReference type="NCBI Taxonomy" id="50251"/>
    <lineage>
        <taxon>Eukaryota</taxon>
        <taxon>Metazoa</taxon>
        <taxon>Chordata</taxon>
        <taxon>Craniata</taxon>
        <taxon>Vertebrata</taxon>
        <taxon>Euteleostomi</taxon>
        <taxon>Archelosauria</taxon>
        <taxon>Archosauria</taxon>
        <taxon>Dinosauria</taxon>
        <taxon>Saurischia</taxon>
        <taxon>Theropoda</taxon>
        <taxon>Coelurosauria</taxon>
        <taxon>Aves</taxon>
        <taxon>Neognathae</taxon>
        <taxon>Neoaves</taxon>
        <taxon>Telluraves</taxon>
        <taxon>Australaves</taxon>
        <taxon>Passeriformes</taxon>
        <taxon>Sittidae</taxon>
        <taxon>Sitta</taxon>
    </lineage>
</organism>
<keyword evidence="4" id="KW-0679">Respiratory chain</keyword>
<evidence type="ECO:0000313" key="11">
    <source>
        <dbReference type="EMBL" id="NXO75923.1"/>
    </source>
</evidence>
<evidence type="ECO:0000313" key="12">
    <source>
        <dbReference type="Proteomes" id="UP000583915"/>
    </source>
</evidence>
<dbReference type="GO" id="GO:0005743">
    <property type="term" value="C:mitochondrial inner membrane"/>
    <property type="evidence" value="ECO:0007669"/>
    <property type="project" value="UniProtKB-SubCell"/>
</dbReference>
<feature type="non-terminal residue" evidence="11">
    <location>
        <position position="1"/>
    </location>
</feature>
<dbReference type="EMBL" id="VXBS01001014">
    <property type="protein sequence ID" value="NXO75923.1"/>
    <property type="molecule type" value="Genomic_DNA"/>
</dbReference>
<evidence type="ECO:0000256" key="1">
    <source>
        <dbReference type="ARBA" id="ARBA00004298"/>
    </source>
</evidence>
<comment type="similarity">
    <text evidence="2">Belongs to the complex I NDUFC2 subunit family.</text>
</comment>
<evidence type="ECO:0000256" key="2">
    <source>
        <dbReference type="ARBA" id="ARBA00008674"/>
    </source>
</evidence>
<evidence type="ECO:0000256" key="5">
    <source>
        <dbReference type="ARBA" id="ARBA00022692"/>
    </source>
</evidence>
<proteinExistence type="inferred from homology"/>
<feature type="non-terminal residue" evidence="11">
    <location>
        <position position="85"/>
    </location>
</feature>
<sequence length="85" mass="9989">HCLRLPGSWERWGQFLSPPAAGIHRQILFATVGCFVGYQLVKRAEYMHAKVDRELFEYIRHHPADFDSAEKKRIGQLLEDFHPIR</sequence>
<dbReference type="AlphaFoldDB" id="A0A7L1UTA6"/>
<name>A0A7L1UTA6_SITEU</name>
<evidence type="ECO:0000256" key="4">
    <source>
        <dbReference type="ARBA" id="ARBA00022660"/>
    </source>
</evidence>
<evidence type="ECO:0000256" key="6">
    <source>
        <dbReference type="ARBA" id="ARBA00022792"/>
    </source>
</evidence>
<dbReference type="GO" id="GO:0006120">
    <property type="term" value="P:mitochondrial electron transport, NADH to ubiquinone"/>
    <property type="evidence" value="ECO:0007669"/>
    <property type="project" value="InterPro"/>
</dbReference>
<gene>
    <name evidence="11" type="primary">Ndufc2</name>
    <name evidence="11" type="ORF">SITEUR_R15000</name>
</gene>
<evidence type="ECO:0000256" key="3">
    <source>
        <dbReference type="ARBA" id="ARBA00022448"/>
    </source>
</evidence>
<evidence type="ECO:0000256" key="7">
    <source>
        <dbReference type="ARBA" id="ARBA00022982"/>
    </source>
</evidence>